<reference evidence="8 9" key="1">
    <citation type="submission" date="2020-07" db="EMBL/GenBank/DDBJ databases">
        <title>Sequencing the genomes of 1000 actinobacteria strains.</title>
        <authorList>
            <person name="Klenk H.-P."/>
        </authorList>
    </citation>
    <scope>NUCLEOTIDE SEQUENCE [LARGE SCALE GENOMIC DNA]</scope>
    <source>
        <strain evidence="8 9">DSM 29531</strain>
    </source>
</reference>
<feature type="transmembrane region" description="Helical" evidence="7">
    <location>
        <begin position="344"/>
        <end position="363"/>
    </location>
</feature>
<dbReference type="AlphaFoldDB" id="A0A853DEA3"/>
<feature type="transmembrane region" description="Helical" evidence="7">
    <location>
        <begin position="257"/>
        <end position="277"/>
    </location>
</feature>
<feature type="transmembrane region" description="Helical" evidence="7">
    <location>
        <begin position="162"/>
        <end position="180"/>
    </location>
</feature>
<proteinExistence type="predicted"/>
<feature type="transmembrane region" description="Helical" evidence="7">
    <location>
        <begin position="492"/>
        <end position="511"/>
    </location>
</feature>
<gene>
    <name evidence="8" type="ORF">HNR15_001960</name>
</gene>
<evidence type="ECO:0000256" key="2">
    <source>
        <dbReference type="ARBA" id="ARBA00022475"/>
    </source>
</evidence>
<evidence type="ECO:0000256" key="4">
    <source>
        <dbReference type="ARBA" id="ARBA00022989"/>
    </source>
</evidence>
<comment type="subcellular location">
    <subcellularLocation>
        <location evidence="1">Cell membrane</location>
        <topology evidence="1">Multi-pass membrane protein</topology>
    </subcellularLocation>
</comment>
<evidence type="ECO:0000256" key="5">
    <source>
        <dbReference type="ARBA" id="ARBA00023136"/>
    </source>
</evidence>
<keyword evidence="9" id="KW-1185">Reference proteome</keyword>
<organism evidence="8 9">
    <name type="scientific">Allobranchiibius huperziae</name>
    <dbReference type="NCBI Taxonomy" id="1874116"/>
    <lineage>
        <taxon>Bacteria</taxon>
        <taxon>Bacillati</taxon>
        <taxon>Actinomycetota</taxon>
        <taxon>Actinomycetes</taxon>
        <taxon>Micrococcales</taxon>
        <taxon>Dermacoccaceae</taxon>
        <taxon>Allobranchiibius</taxon>
    </lineage>
</organism>
<evidence type="ECO:0000256" key="7">
    <source>
        <dbReference type="SAM" id="Phobius"/>
    </source>
</evidence>
<name>A0A853DEA3_9MICO</name>
<keyword evidence="3 7" id="KW-0812">Transmembrane</keyword>
<evidence type="ECO:0000313" key="8">
    <source>
        <dbReference type="EMBL" id="NYJ74997.1"/>
    </source>
</evidence>
<dbReference type="PANTHER" id="PTHR23513">
    <property type="entry name" value="INTEGRAL MEMBRANE EFFLUX PROTEIN-RELATED"/>
    <property type="match status" value="1"/>
</dbReference>
<dbReference type="InterPro" id="IPR036259">
    <property type="entry name" value="MFS_trans_sf"/>
</dbReference>
<keyword evidence="4 7" id="KW-1133">Transmembrane helix</keyword>
<dbReference type="EMBL" id="JACCFW010000001">
    <property type="protein sequence ID" value="NYJ74997.1"/>
    <property type="molecule type" value="Genomic_DNA"/>
</dbReference>
<feature type="region of interest" description="Disordered" evidence="6">
    <location>
        <begin position="1"/>
        <end position="58"/>
    </location>
</feature>
<evidence type="ECO:0000256" key="1">
    <source>
        <dbReference type="ARBA" id="ARBA00004651"/>
    </source>
</evidence>
<feature type="compositionally biased region" description="Basic and acidic residues" evidence="6">
    <location>
        <begin position="43"/>
        <end position="58"/>
    </location>
</feature>
<feature type="transmembrane region" description="Helical" evidence="7">
    <location>
        <begin position="192"/>
        <end position="212"/>
    </location>
</feature>
<evidence type="ECO:0000256" key="6">
    <source>
        <dbReference type="SAM" id="MobiDB-lite"/>
    </source>
</evidence>
<keyword evidence="5 7" id="KW-0472">Membrane</keyword>
<dbReference type="SUPFAM" id="SSF103473">
    <property type="entry name" value="MFS general substrate transporter"/>
    <property type="match status" value="1"/>
</dbReference>
<dbReference type="RefSeq" id="WP_246305909.1">
    <property type="nucleotide sequence ID" value="NZ_JACCFW010000001.1"/>
</dbReference>
<sequence>MNEPGPDDARTLPLPRAPRPDRTRPVDRSDGRATSRSGPLRDGSPHREGAHGRVEDAHADKTYADGADTEHGHPPRGRAAKAVGRGAVRGAALLGRGSAGFGRGSYRLARRASQAQGAGETGLSRLIEVHAFSSAGDAAVTVGLAGTVFFAGSSSQARGHTLLFLLLTMLPFAVIAPLMGPLLDRFRHGRRWAIGATLAGRAFLCWVLAQAVDADSLWLFPVAMSVLVASKAYLVTRSAAAPRLLPSQLTLVKANGRLSLAGVVGAAIGGGIAGLATKLGGPAWSLRVAFVLFIIGTVLAVLLSPRVDSSEGEKPASMVDLATGENVVRRGVSHDVVLALRANVGLRWLSGFLTIFLAFLMRAHPFPGWEHRTNLLLALVVGAAGVGNALGTVMGSLLKFAAPRVIVLVTLLADAVAIVAAAVFFGLRTAILVGLIAGIGQQLGKLALDSLIQDTVPEHMRTSVFGRSETLLQLSWVVGGIVAVVIPNNATVGMVLAATVLLLWVTAVLIWRSGRDLPRVSLGRAGRRT</sequence>
<feature type="compositionally biased region" description="Basic and acidic residues" evidence="6">
    <location>
        <begin position="64"/>
        <end position="73"/>
    </location>
</feature>
<dbReference type="InterPro" id="IPR011701">
    <property type="entry name" value="MFS"/>
</dbReference>
<accession>A0A853DEA3</accession>
<feature type="transmembrane region" description="Helical" evidence="7">
    <location>
        <begin position="218"/>
        <end position="236"/>
    </location>
</feature>
<dbReference type="Gene3D" id="1.20.1250.20">
    <property type="entry name" value="MFS general substrate transporter like domains"/>
    <property type="match status" value="1"/>
</dbReference>
<feature type="transmembrane region" description="Helical" evidence="7">
    <location>
        <begin position="283"/>
        <end position="304"/>
    </location>
</feature>
<dbReference type="Proteomes" id="UP000571817">
    <property type="component" value="Unassembled WGS sequence"/>
</dbReference>
<feature type="region of interest" description="Disordered" evidence="6">
    <location>
        <begin position="64"/>
        <end position="83"/>
    </location>
</feature>
<feature type="transmembrane region" description="Helical" evidence="7">
    <location>
        <begin position="405"/>
        <end position="425"/>
    </location>
</feature>
<feature type="compositionally biased region" description="Basic and acidic residues" evidence="6">
    <location>
        <begin position="18"/>
        <end position="33"/>
    </location>
</feature>
<comment type="caution">
    <text evidence="8">The sequence shown here is derived from an EMBL/GenBank/DDBJ whole genome shotgun (WGS) entry which is preliminary data.</text>
</comment>
<evidence type="ECO:0000313" key="9">
    <source>
        <dbReference type="Proteomes" id="UP000571817"/>
    </source>
</evidence>
<dbReference type="PANTHER" id="PTHR23513:SF18">
    <property type="entry name" value="INTEGRAL MEMBRANE PROTEIN"/>
    <property type="match status" value="1"/>
</dbReference>
<keyword evidence="2" id="KW-1003">Cell membrane</keyword>
<protein>
    <submittedName>
        <fullName evidence="8">MFS family permease</fullName>
    </submittedName>
</protein>
<dbReference type="Pfam" id="PF07690">
    <property type="entry name" value="MFS_1"/>
    <property type="match status" value="1"/>
</dbReference>
<evidence type="ECO:0000256" key="3">
    <source>
        <dbReference type="ARBA" id="ARBA00022692"/>
    </source>
</evidence>
<dbReference type="GO" id="GO:0005886">
    <property type="term" value="C:plasma membrane"/>
    <property type="evidence" value="ECO:0007669"/>
    <property type="project" value="UniProtKB-SubCell"/>
</dbReference>
<dbReference type="GO" id="GO:0022857">
    <property type="term" value="F:transmembrane transporter activity"/>
    <property type="evidence" value="ECO:0007669"/>
    <property type="project" value="InterPro"/>
</dbReference>
<feature type="transmembrane region" description="Helical" evidence="7">
    <location>
        <begin position="375"/>
        <end position="398"/>
    </location>
</feature>